<dbReference type="RefSeq" id="XP_015652833.1">
    <property type="nucleotide sequence ID" value="XM_015808380.1"/>
</dbReference>
<proteinExistence type="predicted"/>
<accession>A0A0N0VD14</accession>
<dbReference type="OMA" id="EEYQIFC"/>
<protein>
    <submittedName>
        <fullName evidence="2">Uncharacterized protein</fullName>
    </submittedName>
</protein>
<organism evidence="2 3">
    <name type="scientific">Leptomonas pyrrhocoris</name>
    <name type="common">Firebug parasite</name>
    <dbReference type="NCBI Taxonomy" id="157538"/>
    <lineage>
        <taxon>Eukaryota</taxon>
        <taxon>Discoba</taxon>
        <taxon>Euglenozoa</taxon>
        <taxon>Kinetoplastea</taxon>
        <taxon>Metakinetoplastina</taxon>
        <taxon>Trypanosomatida</taxon>
        <taxon>Trypanosomatidae</taxon>
        <taxon>Leishmaniinae</taxon>
        <taxon>Leptomonas</taxon>
    </lineage>
</organism>
<reference evidence="2 3" key="1">
    <citation type="submission" date="2015-07" db="EMBL/GenBank/DDBJ databases">
        <title>High-quality genome of monoxenous trypanosomatid Leptomonas pyrrhocoris.</title>
        <authorList>
            <person name="Flegontov P."/>
            <person name="Butenko A."/>
            <person name="Firsov S."/>
            <person name="Vlcek C."/>
            <person name="Logacheva M.D."/>
            <person name="Field M."/>
            <person name="Filatov D."/>
            <person name="Flegontova O."/>
            <person name="Gerasimov E."/>
            <person name="Jackson A.P."/>
            <person name="Kelly S."/>
            <person name="Opperdoes F."/>
            <person name="O'Reilly A."/>
            <person name="Votypka J."/>
            <person name="Yurchenko V."/>
            <person name="Lukes J."/>
        </authorList>
    </citation>
    <scope>NUCLEOTIDE SEQUENCE [LARGE SCALE GENOMIC DNA]</scope>
    <source>
        <strain evidence="2">H10</strain>
    </source>
</reference>
<dbReference type="AlphaFoldDB" id="A0A0N0VD14"/>
<dbReference type="VEuPathDB" id="TriTrypDB:LpyrH10_29_0150"/>
<name>A0A0N0VD14_LEPPY</name>
<dbReference type="EMBL" id="LGTL01000029">
    <property type="protein sequence ID" value="KPA74394.1"/>
    <property type="molecule type" value="Genomic_DNA"/>
</dbReference>
<dbReference type="GeneID" id="26909383"/>
<feature type="compositionally biased region" description="Low complexity" evidence="1">
    <location>
        <begin position="24"/>
        <end position="37"/>
    </location>
</feature>
<feature type="region of interest" description="Disordered" evidence="1">
    <location>
        <begin position="22"/>
        <end position="105"/>
    </location>
</feature>
<dbReference type="EMBL" id="LGTL01000029">
    <property type="protein sequence ID" value="KPA74395.1"/>
    <property type="molecule type" value="Genomic_DNA"/>
</dbReference>
<gene>
    <name evidence="2" type="ORF">ABB37_09100</name>
</gene>
<feature type="compositionally biased region" description="Low complexity" evidence="1">
    <location>
        <begin position="48"/>
        <end position="66"/>
    </location>
</feature>
<dbReference type="OrthoDB" id="10482564at2759"/>
<evidence type="ECO:0000313" key="2">
    <source>
        <dbReference type="EMBL" id="KPA74394.1"/>
    </source>
</evidence>
<dbReference type="Proteomes" id="UP000037923">
    <property type="component" value="Unassembled WGS sequence"/>
</dbReference>
<evidence type="ECO:0000256" key="1">
    <source>
        <dbReference type="SAM" id="MobiDB-lite"/>
    </source>
</evidence>
<feature type="compositionally biased region" description="Polar residues" evidence="1">
    <location>
        <begin position="67"/>
        <end position="79"/>
    </location>
</feature>
<sequence length="196" mass="21684">MTSPAAAPRRQKTLVHAIKQTFCGATSSTGTTNKSSGVASRRNTSNYPTAVPSSSTAPALSSTRSPRTLNALTRSSSVVTLGRAPETPSRRERRVGPPPEALPTPNFYERFPRAVGPLANVLITSPEEFGHFRLIARPIRVVERKEERNAAKDRLSREDIARGGFFVYEPDNDAPRYFLLHDKKVNVYGTSSYRRR</sequence>
<dbReference type="RefSeq" id="XP_015652834.1">
    <property type="nucleotide sequence ID" value="XM_015808381.1"/>
</dbReference>
<evidence type="ECO:0000313" key="3">
    <source>
        <dbReference type="Proteomes" id="UP000037923"/>
    </source>
</evidence>
<keyword evidence="3" id="KW-1185">Reference proteome</keyword>
<comment type="caution">
    <text evidence="2">The sequence shown here is derived from an EMBL/GenBank/DDBJ whole genome shotgun (WGS) entry which is preliminary data.</text>
</comment>